<protein>
    <submittedName>
        <fullName evidence="1">Uncharacterized protein</fullName>
    </submittedName>
</protein>
<feature type="non-terminal residue" evidence="1">
    <location>
        <position position="1"/>
    </location>
</feature>
<dbReference type="AlphaFoldDB" id="A0AAW1TQ27"/>
<comment type="caution">
    <text evidence="1">The sequence shown here is derived from an EMBL/GenBank/DDBJ whole genome shotgun (WGS) entry which is preliminary data.</text>
</comment>
<gene>
    <name evidence="1" type="ORF">WA026_008055</name>
</gene>
<evidence type="ECO:0000313" key="2">
    <source>
        <dbReference type="Proteomes" id="UP001431783"/>
    </source>
</evidence>
<dbReference type="Proteomes" id="UP001431783">
    <property type="component" value="Unassembled WGS sequence"/>
</dbReference>
<dbReference type="EMBL" id="JARQZJ010000003">
    <property type="protein sequence ID" value="KAK9870498.1"/>
    <property type="molecule type" value="Genomic_DNA"/>
</dbReference>
<accession>A0AAW1TQ27</accession>
<name>A0AAW1TQ27_9CUCU</name>
<evidence type="ECO:0000313" key="1">
    <source>
        <dbReference type="EMBL" id="KAK9870498.1"/>
    </source>
</evidence>
<sequence length="72" mass="8251">TKTPKKLQEVMKERHWRITQIITGRNLMAKYSAVQTKIKSAVNSVQEKGFLLRIVNAKKPPHDDSGESNLVY</sequence>
<organism evidence="1 2">
    <name type="scientific">Henosepilachna vigintioctopunctata</name>
    <dbReference type="NCBI Taxonomy" id="420089"/>
    <lineage>
        <taxon>Eukaryota</taxon>
        <taxon>Metazoa</taxon>
        <taxon>Ecdysozoa</taxon>
        <taxon>Arthropoda</taxon>
        <taxon>Hexapoda</taxon>
        <taxon>Insecta</taxon>
        <taxon>Pterygota</taxon>
        <taxon>Neoptera</taxon>
        <taxon>Endopterygota</taxon>
        <taxon>Coleoptera</taxon>
        <taxon>Polyphaga</taxon>
        <taxon>Cucujiformia</taxon>
        <taxon>Coccinelloidea</taxon>
        <taxon>Coccinellidae</taxon>
        <taxon>Epilachninae</taxon>
        <taxon>Epilachnini</taxon>
        <taxon>Henosepilachna</taxon>
    </lineage>
</organism>
<proteinExistence type="predicted"/>
<reference evidence="1 2" key="1">
    <citation type="submission" date="2023-03" db="EMBL/GenBank/DDBJ databases">
        <title>Genome insight into feeding habits of ladybird beetles.</title>
        <authorList>
            <person name="Li H.-S."/>
            <person name="Huang Y.-H."/>
            <person name="Pang H."/>
        </authorList>
    </citation>
    <scope>NUCLEOTIDE SEQUENCE [LARGE SCALE GENOMIC DNA]</scope>
    <source>
        <strain evidence="1">SYSU_2023b</strain>
        <tissue evidence="1">Whole body</tissue>
    </source>
</reference>
<keyword evidence="2" id="KW-1185">Reference proteome</keyword>